<sequence length="85" mass="9450">MTKTPIVKMPSYGKMLSIVSKANDRTKAEKARADAAEAREQRLKEAAQSAWISLDAWDNRQAAMRTLENVLSTLYPDTPAPKEGE</sequence>
<proteinExistence type="predicted"/>
<comment type="caution">
    <text evidence="2">The sequence shown here is derived from an EMBL/GenBank/DDBJ whole genome shotgun (WGS) entry which is preliminary data.</text>
</comment>
<dbReference type="RefSeq" id="WP_124696602.1">
    <property type="nucleotide sequence ID" value="NZ_JBHUFE010000036.1"/>
</dbReference>
<dbReference type="Proteomes" id="UP000282529">
    <property type="component" value="Unassembled WGS sequence"/>
</dbReference>
<keyword evidence="3" id="KW-1185">Reference proteome</keyword>
<gene>
    <name evidence="2" type="ORF">EH198_16440</name>
</gene>
<name>A0A3N9PUD9_9BACL</name>
<evidence type="ECO:0000313" key="3">
    <source>
        <dbReference type="Proteomes" id="UP000282529"/>
    </source>
</evidence>
<keyword evidence="1" id="KW-0175">Coiled coil</keyword>
<reference evidence="2 3" key="1">
    <citation type="submission" date="2018-11" db="EMBL/GenBank/DDBJ databases">
        <title>Genome sequence of strain 7197.</title>
        <authorList>
            <person name="Gao J."/>
            <person name="Sun J."/>
        </authorList>
    </citation>
    <scope>NUCLEOTIDE SEQUENCE [LARGE SCALE GENOMIC DNA]</scope>
    <source>
        <strain evidence="2 3">7197</strain>
    </source>
</reference>
<accession>A0A3N9PUD9</accession>
<protein>
    <submittedName>
        <fullName evidence="2">Uncharacterized protein</fullName>
    </submittedName>
</protein>
<evidence type="ECO:0000313" key="2">
    <source>
        <dbReference type="EMBL" id="RQW10022.1"/>
    </source>
</evidence>
<dbReference type="AlphaFoldDB" id="A0A3N9PUD9"/>
<dbReference type="OrthoDB" id="9983445at2"/>
<dbReference type="EMBL" id="RQPI01000010">
    <property type="protein sequence ID" value="RQW10022.1"/>
    <property type="molecule type" value="Genomic_DNA"/>
</dbReference>
<feature type="coiled-coil region" evidence="1">
    <location>
        <begin position="19"/>
        <end position="48"/>
    </location>
</feature>
<organism evidence="2 3">
    <name type="scientific">Paenibacillus rhizophilus</name>
    <dbReference type="NCBI Taxonomy" id="1850366"/>
    <lineage>
        <taxon>Bacteria</taxon>
        <taxon>Bacillati</taxon>
        <taxon>Bacillota</taxon>
        <taxon>Bacilli</taxon>
        <taxon>Bacillales</taxon>
        <taxon>Paenibacillaceae</taxon>
        <taxon>Paenibacillus</taxon>
    </lineage>
</organism>
<evidence type="ECO:0000256" key="1">
    <source>
        <dbReference type="SAM" id="Coils"/>
    </source>
</evidence>